<dbReference type="RefSeq" id="WP_320692478.1">
    <property type="nucleotide sequence ID" value="NZ_JAXHDP010000002.1"/>
</dbReference>
<accession>A0ABU5FWI6</accession>
<evidence type="ECO:0008006" key="3">
    <source>
        <dbReference type="Google" id="ProtNLM"/>
    </source>
</evidence>
<comment type="caution">
    <text evidence="1">The sequence shown here is derived from an EMBL/GenBank/DDBJ whole genome shotgun (WGS) entry which is preliminary data.</text>
</comment>
<dbReference type="Proteomes" id="UP001280591">
    <property type="component" value="Unassembled WGS sequence"/>
</dbReference>
<reference evidence="1 2" key="1">
    <citation type="submission" date="2023-11" db="EMBL/GenBank/DDBJ databases">
        <title>Streptococcus wuxiensis sp. nov., Streptococcus jiangnanensis sp. nov., Streptococcus fermentans sp. nov., three novel members of the genus Streptococcus isolated from breast milk.</title>
        <authorList>
            <person name="Zhou Y."/>
            <person name="Yang B."/>
        </authorList>
    </citation>
    <scope>NUCLEOTIDE SEQUENCE [LARGE SCALE GENOMIC DNA]</scope>
    <source>
        <strain evidence="1 2">BJSWXB5TM5</strain>
    </source>
</reference>
<evidence type="ECO:0000313" key="2">
    <source>
        <dbReference type="Proteomes" id="UP001280591"/>
    </source>
</evidence>
<dbReference type="EMBL" id="JAXHDP010000002">
    <property type="protein sequence ID" value="MDY4345700.1"/>
    <property type="molecule type" value="Genomic_DNA"/>
</dbReference>
<organism evidence="1 2">
    <name type="scientific">Streptococcus fermentans</name>
    <dbReference type="NCBI Taxonomy" id="3095082"/>
    <lineage>
        <taxon>Bacteria</taxon>
        <taxon>Bacillati</taxon>
        <taxon>Bacillota</taxon>
        <taxon>Bacilli</taxon>
        <taxon>Lactobacillales</taxon>
        <taxon>Streptococcaceae</taxon>
        <taxon>Streptococcus</taxon>
    </lineage>
</organism>
<sequence length="135" mass="15529">MSYDLVVFEKSIAPASKAEFLEWYEEQVEWKEDHDYDSIEVSSSKLKSWFLDMIKLFPPMNGDFDIDDALENDQELEIRFTDYSIGKNLIYAGFAWSQAETAYNTMLMLALKHDVGFFDVSGTGAIILSETIKLD</sequence>
<protein>
    <recommendedName>
        <fullName evidence="3">Phage protein</fullName>
    </recommendedName>
</protein>
<proteinExistence type="predicted"/>
<name>A0ABU5FWI6_9STRE</name>
<evidence type="ECO:0000313" key="1">
    <source>
        <dbReference type="EMBL" id="MDY4345700.1"/>
    </source>
</evidence>
<keyword evidence="2" id="KW-1185">Reference proteome</keyword>
<gene>
    <name evidence="1" type="ORF">SPC81_03645</name>
</gene>